<dbReference type="Pfam" id="PF00145">
    <property type="entry name" value="DNA_methylase"/>
    <property type="match status" value="1"/>
</dbReference>
<dbReference type="Proteomes" id="UP001642464">
    <property type="component" value="Unassembled WGS sequence"/>
</dbReference>
<evidence type="ECO:0000313" key="5">
    <source>
        <dbReference type="Proteomes" id="UP001642464"/>
    </source>
</evidence>
<name>A0ABP0K4Y1_9DINO</name>
<dbReference type="EMBL" id="CAXAMM010009446">
    <property type="protein sequence ID" value="CAK9020387.1"/>
    <property type="molecule type" value="Genomic_DNA"/>
</dbReference>
<evidence type="ECO:0000313" key="4">
    <source>
        <dbReference type="EMBL" id="CAK9021333.1"/>
    </source>
</evidence>
<protein>
    <recommendedName>
        <fullName evidence="6">DNA (cytosine-5-)-methyltransferase</fullName>
    </recommendedName>
</protein>
<evidence type="ECO:0000256" key="1">
    <source>
        <dbReference type="ARBA" id="ARBA00022603"/>
    </source>
</evidence>
<gene>
    <name evidence="3" type="ORF">SCF082_LOCUS14899</name>
    <name evidence="4" type="ORF">SCF082_LOCUS15298</name>
</gene>
<dbReference type="Gene3D" id="3.40.50.150">
    <property type="entry name" value="Vaccinia Virus protein VP39"/>
    <property type="match status" value="1"/>
</dbReference>
<evidence type="ECO:0008006" key="6">
    <source>
        <dbReference type="Google" id="ProtNLM"/>
    </source>
</evidence>
<evidence type="ECO:0000256" key="2">
    <source>
        <dbReference type="ARBA" id="ARBA00022679"/>
    </source>
</evidence>
<dbReference type="EMBL" id="CAXAMM010009779">
    <property type="protein sequence ID" value="CAK9021333.1"/>
    <property type="molecule type" value="Genomic_DNA"/>
</dbReference>
<dbReference type="SUPFAM" id="SSF53335">
    <property type="entry name" value="S-adenosyl-L-methionine-dependent methyltransferases"/>
    <property type="match status" value="1"/>
</dbReference>
<keyword evidence="2" id="KW-0808">Transferase</keyword>
<sequence length="521" mass="57720">MDSLSDGFFLDALGLEGEASDTSELQSALEALNQQSSSFPADSPRSEHVFDLSFYSKDASDEDAGHVPCAGAAGSDAFDLNFPDDLEDPKSVLSGFSLVSDSFHQDDVGATGLHGTHACPKFEPGENTTESRFRFFDRLLCQAVDIWGEEPVRSVCGQKFLVQSLFTGVGAGECMFERLQQAAARRWGSGHMSIAFGSACDFDKRCQSFLRQAFPERCIFGDIREIASQSGTASAYCHQHWTKCHVHPQQHSNSTGQVRVWIVTGPCVAHSRMGRRLQFQDDRASCHWTARDMIMAEEPDWVLLENVPEFDMTSYLRTMESKYTFKGCVVKPQHSGDPMGRERYMGCGVLTKRWQWETSQTETLESLLAYLSTSAVGDCDSFFDTSLQCPAPLSASMQRSKERYESIFQGTQRGLLYDLSQNAAKRPRTNRVTGALPTILTRSLFYSTNHETVMNGLDSLLAMGLPVTPAAARASGTHRWLSAVQGHAWPESVLRHFSGNGLHVASFGRVLFVAILFTKRI</sequence>
<proteinExistence type="predicted"/>
<dbReference type="InterPro" id="IPR029063">
    <property type="entry name" value="SAM-dependent_MTases_sf"/>
</dbReference>
<comment type="caution">
    <text evidence="4">The sequence shown here is derived from an EMBL/GenBank/DDBJ whole genome shotgun (WGS) entry which is preliminary data.</text>
</comment>
<keyword evidence="1" id="KW-0489">Methyltransferase</keyword>
<evidence type="ECO:0000313" key="3">
    <source>
        <dbReference type="EMBL" id="CAK9020387.1"/>
    </source>
</evidence>
<dbReference type="InterPro" id="IPR001525">
    <property type="entry name" value="C5_MeTfrase"/>
</dbReference>
<reference evidence="4 5" key="1">
    <citation type="submission" date="2024-02" db="EMBL/GenBank/DDBJ databases">
        <authorList>
            <person name="Chen Y."/>
            <person name="Shah S."/>
            <person name="Dougan E. K."/>
            <person name="Thang M."/>
            <person name="Chan C."/>
        </authorList>
    </citation>
    <scope>NUCLEOTIDE SEQUENCE [LARGE SCALE GENOMIC DNA]</scope>
</reference>
<organism evidence="4 5">
    <name type="scientific">Durusdinium trenchii</name>
    <dbReference type="NCBI Taxonomy" id="1381693"/>
    <lineage>
        <taxon>Eukaryota</taxon>
        <taxon>Sar</taxon>
        <taxon>Alveolata</taxon>
        <taxon>Dinophyceae</taxon>
        <taxon>Suessiales</taxon>
        <taxon>Symbiodiniaceae</taxon>
        <taxon>Durusdinium</taxon>
    </lineage>
</organism>
<accession>A0ABP0K4Y1</accession>
<keyword evidence="5" id="KW-1185">Reference proteome</keyword>